<feature type="compositionally biased region" description="Polar residues" evidence="1">
    <location>
        <begin position="29"/>
        <end position="45"/>
    </location>
</feature>
<name>A0AAN7QLU7_TRANT</name>
<sequence length="290" mass="31340">MVYDKAASAMYGPLARLNFSLNGKDGMDTSGTDGNSNNGYNSSKDSSCSFVASPAPPPVATKDAWTLDGPSPASQIGGISLHLGNLETSKKHSRTYASPLFEDAKSWPPNAIKSLKIESAIATRKDGDQEPAEKTLFDLSKSNSCIKEVSNKVAADKAEGSADSSAMLGTVFDSSKPIGMVFLHFSAAFLSLVQFTPKKLGKCPFTLSSKLILSEDKNLSSWLSKMRQLIHGKSGDVSVEAELAKPVKSDDEEIQRARSMLKSFKSVDFRTVSEFRVFWELGTSYVHSFV</sequence>
<organism evidence="2 3">
    <name type="scientific">Trapa natans</name>
    <name type="common">Water chestnut</name>
    <dbReference type="NCBI Taxonomy" id="22666"/>
    <lineage>
        <taxon>Eukaryota</taxon>
        <taxon>Viridiplantae</taxon>
        <taxon>Streptophyta</taxon>
        <taxon>Embryophyta</taxon>
        <taxon>Tracheophyta</taxon>
        <taxon>Spermatophyta</taxon>
        <taxon>Magnoliopsida</taxon>
        <taxon>eudicotyledons</taxon>
        <taxon>Gunneridae</taxon>
        <taxon>Pentapetalae</taxon>
        <taxon>rosids</taxon>
        <taxon>malvids</taxon>
        <taxon>Myrtales</taxon>
        <taxon>Lythraceae</taxon>
        <taxon>Trapa</taxon>
    </lineage>
</organism>
<feature type="region of interest" description="Disordered" evidence="1">
    <location>
        <begin position="28"/>
        <end position="61"/>
    </location>
</feature>
<evidence type="ECO:0000313" key="2">
    <source>
        <dbReference type="EMBL" id="KAK4771709.1"/>
    </source>
</evidence>
<accession>A0AAN7QLU7</accession>
<gene>
    <name evidence="2" type="ORF">SAY86_013484</name>
</gene>
<reference evidence="2 3" key="1">
    <citation type="journal article" date="2023" name="Hortic Res">
        <title>Pangenome of water caltrop reveals structural variations and asymmetric subgenome divergence after allopolyploidization.</title>
        <authorList>
            <person name="Zhang X."/>
            <person name="Chen Y."/>
            <person name="Wang L."/>
            <person name="Yuan Y."/>
            <person name="Fang M."/>
            <person name="Shi L."/>
            <person name="Lu R."/>
            <person name="Comes H.P."/>
            <person name="Ma Y."/>
            <person name="Chen Y."/>
            <person name="Huang G."/>
            <person name="Zhou Y."/>
            <person name="Zheng Z."/>
            <person name="Qiu Y."/>
        </authorList>
    </citation>
    <scope>NUCLEOTIDE SEQUENCE [LARGE SCALE GENOMIC DNA]</scope>
    <source>
        <strain evidence="2">F231</strain>
    </source>
</reference>
<dbReference type="EMBL" id="JAXQNO010000020">
    <property type="protein sequence ID" value="KAK4771709.1"/>
    <property type="molecule type" value="Genomic_DNA"/>
</dbReference>
<proteinExistence type="predicted"/>
<comment type="caution">
    <text evidence="2">The sequence shown here is derived from an EMBL/GenBank/DDBJ whole genome shotgun (WGS) entry which is preliminary data.</text>
</comment>
<evidence type="ECO:0000313" key="3">
    <source>
        <dbReference type="Proteomes" id="UP001346149"/>
    </source>
</evidence>
<protein>
    <submittedName>
        <fullName evidence="2">Uncharacterized protein</fullName>
    </submittedName>
</protein>
<dbReference type="Proteomes" id="UP001346149">
    <property type="component" value="Unassembled WGS sequence"/>
</dbReference>
<evidence type="ECO:0000256" key="1">
    <source>
        <dbReference type="SAM" id="MobiDB-lite"/>
    </source>
</evidence>
<keyword evidence="3" id="KW-1185">Reference proteome</keyword>
<dbReference type="AlphaFoldDB" id="A0AAN7QLU7"/>